<dbReference type="SUPFAM" id="SSF56425">
    <property type="entry name" value="Succinate dehydrogenase/fumarate reductase flavoprotein, catalytic domain"/>
    <property type="match status" value="1"/>
</dbReference>
<evidence type="ECO:0000256" key="1">
    <source>
        <dbReference type="ARBA" id="ARBA00001974"/>
    </source>
</evidence>
<dbReference type="PANTHER" id="PTHR43400">
    <property type="entry name" value="FUMARATE REDUCTASE"/>
    <property type="match status" value="1"/>
</dbReference>
<dbReference type="PANTHER" id="PTHR43400:SF10">
    <property type="entry name" value="3-OXOSTEROID 1-DEHYDROGENASE"/>
    <property type="match status" value="1"/>
</dbReference>
<sequence length="541" mass="57745">MTDLETDVVALGAGLGGLVCALVAHDAGLNAIVVEKSQRVGGVTALSGGHVWVPGNRIAQEAGIEDSWRAGADYIERIGAGTADRSLLEALLVNALDAYVYLEERTALRWKLISLADYYAETEAGAPIGRYLEVGPLSAAGLGEWQACSRRGALFPDRMMFEEMLRMRRYGEMVDPEVMVAREASDIRCGGAAIAVGLIAALMERGVPILTGVYATELTRDRVTGRITGLRAVRDGRAMAITARRGVMLATGGYDRNADLVRRQDRLARYGSAAHAAVTGDALSLAGVHGARTAHSAKPFLLGICVPGEVDDECAPRWRVVSPHPHSIFVNSAGRRFADEAHYVSVSHALQVVDGRTQERPNLPAFLICDRRYREQYDLAGFAAADDLPDQVVQAGSLDELGSALGIASSTLTATVEEFNQFVRGGRDPHFHRGESLYDRRMLPPDAGPADTFGSIAEPPFFGVRLDPVGMGFGSTGLVGDAVGRVSDWNDEPIEGLYAAGNALAMREIGSGYQSGFANMRGMTYGYAAARDMAGLGVSAR</sequence>
<organism evidence="6 7">
    <name type="scientific">Nocardia rhamnosiphila</name>
    <dbReference type="NCBI Taxonomy" id="426716"/>
    <lineage>
        <taxon>Bacteria</taxon>
        <taxon>Bacillati</taxon>
        <taxon>Actinomycetota</taxon>
        <taxon>Actinomycetes</taxon>
        <taxon>Mycobacteriales</taxon>
        <taxon>Nocardiaceae</taxon>
        <taxon>Nocardia</taxon>
    </lineage>
</organism>
<dbReference type="RefSeq" id="WP_356959353.1">
    <property type="nucleotide sequence ID" value="NZ_JBEYBD010000028.1"/>
</dbReference>
<evidence type="ECO:0000256" key="2">
    <source>
        <dbReference type="ARBA" id="ARBA00022630"/>
    </source>
</evidence>
<gene>
    <name evidence="6" type="ORF">ABZ510_29805</name>
</gene>
<evidence type="ECO:0000256" key="4">
    <source>
        <dbReference type="ARBA" id="ARBA00023002"/>
    </source>
</evidence>
<evidence type="ECO:0000256" key="3">
    <source>
        <dbReference type="ARBA" id="ARBA00022827"/>
    </source>
</evidence>
<proteinExistence type="predicted"/>
<comment type="cofactor">
    <cofactor evidence="1">
        <name>FAD</name>
        <dbReference type="ChEBI" id="CHEBI:57692"/>
    </cofactor>
</comment>
<dbReference type="InterPro" id="IPR003953">
    <property type="entry name" value="FAD-dep_OxRdtase_2_FAD-bd"/>
</dbReference>
<dbReference type="Gene3D" id="3.90.700.10">
    <property type="entry name" value="Succinate dehydrogenase/fumarate reductase flavoprotein, catalytic domain"/>
    <property type="match status" value="1"/>
</dbReference>
<evidence type="ECO:0000259" key="5">
    <source>
        <dbReference type="Pfam" id="PF00890"/>
    </source>
</evidence>
<dbReference type="Gene3D" id="3.50.50.60">
    <property type="entry name" value="FAD/NAD(P)-binding domain"/>
    <property type="match status" value="2"/>
</dbReference>
<dbReference type="InterPro" id="IPR027477">
    <property type="entry name" value="Succ_DH/fumarate_Rdtase_cat_sf"/>
</dbReference>
<reference evidence="6 7" key="1">
    <citation type="submission" date="2024-06" db="EMBL/GenBank/DDBJ databases">
        <title>The Natural Products Discovery Center: Release of the First 8490 Sequenced Strains for Exploring Actinobacteria Biosynthetic Diversity.</title>
        <authorList>
            <person name="Kalkreuter E."/>
            <person name="Kautsar S.A."/>
            <person name="Yang D."/>
            <person name="Bader C.D."/>
            <person name="Teijaro C.N."/>
            <person name="Fluegel L."/>
            <person name="Davis C.M."/>
            <person name="Simpson J.R."/>
            <person name="Lauterbach L."/>
            <person name="Steele A.D."/>
            <person name="Gui C."/>
            <person name="Meng S."/>
            <person name="Li G."/>
            <person name="Viehrig K."/>
            <person name="Ye F."/>
            <person name="Su P."/>
            <person name="Kiefer A.F."/>
            <person name="Nichols A."/>
            <person name="Cepeda A.J."/>
            <person name="Yan W."/>
            <person name="Fan B."/>
            <person name="Jiang Y."/>
            <person name="Adhikari A."/>
            <person name="Zheng C.-J."/>
            <person name="Schuster L."/>
            <person name="Cowan T.M."/>
            <person name="Smanski M.J."/>
            <person name="Chevrette M.G."/>
            <person name="De Carvalho L.P.S."/>
            <person name="Shen B."/>
        </authorList>
    </citation>
    <scope>NUCLEOTIDE SEQUENCE [LARGE SCALE GENOMIC DNA]</scope>
    <source>
        <strain evidence="6 7">NPDC019708</strain>
    </source>
</reference>
<dbReference type="EMBL" id="JBEYBF010000031">
    <property type="protein sequence ID" value="MEU1956035.1"/>
    <property type="molecule type" value="Genomic_DNA"/>
</dbReference>
<keyword evidence="3" id="KW-0274">FAD</keyword>
<dbReference type="Pfam" id="PF00890">
    <property type="entry name" value="FAD_binding_2"/>
    <property type="match status" value="1"/>
</dbReference>
<dbReference type="InterPro" id="IPR050315">
    <property type="entry name" value="FAD-oxidoreductase_2"/>
</dbReference>
<evidence type="ECO:0000313" key="7">
    <source>
        <dbReference type="Proteomes" id="UP001550628"/>
    </source>
</evidence>
<feature type="domain" description="FAD-dependent oxidoreductase 2 FAD-binding" evidence="5">
    <location>
        <begin position="7"/>
        <end position="505"/>
    </location>
</feature>
<keyword evidence="7" id="KW-1185">Reference proteome</keyword>
<protein>
    <submittedName>
        <fullName evidence="6">FAD-dependent oxidoreductase</fullName>
    </submittedName>
</protein>
<keyword evidence="2" id="KW-0285">Flavoprotein</keyword>
<dbReference type="SUPFAM" id="SSF51905">
    <property type="entry name" value="FAD/NAD(P)-binding domain"/>
    <property type="match status" value="1"/>
</dbReference>
<dbReference type="InterPro" id="IPR036188">
    <property type="entry name" value="FAD/NAD-bd_sf"/>
</dbReference>
<comment type="caution">
    <text evidence="6">The sequence shown here is derived from an EMBL/GenBank/DDBJ whole genome shotgun (WGS) entry which is preliminary data.</text>
</comment>
<name>A0ABV2WYR1_9NOCA</name>
<accession>A0ABV2WYR1</accession>
<evidence type="ECO:0000313" key="6">
    <source>
        <dbReference type="EMBL" id="MEU1956035.1"/>
    </source>
</evidence>
<dbReference type="Proteomes" id="UP001550628">
    <property type="component" value="Unassembled WGS sequence"/>
</dbReference>
<keyword evidence="4" id="KW-0560">Oxidoreductase</keyword>